<keyword evidence="1" id="KW-1133">Transmembrane helix</keyword>
<proteinExistence type="predicted"/>
<dbReference type="EMBL" id="JBBPCB010000002">
    <property type="protein sequence ID" value="MEK8179621.1"/>
    <property type="molecule type" value="Genomic_DNA"/>
</dbReference>
<feature type="transmembrane region" description="Helical" evidence="1">
    <location>
        <begin position="37"/>
        <end position="54"/>
    </location>
</feature>
<feature type="transmembrane region" description="Helical" evidence="1">
    <location>
        <begin position="225"/>
        <end position="246"/>
    </location>
</feature>
<dbReference type="InterPro" id="IPR037185">
    <property type="entry name" value="EmrE-like"/>
</dbReference>
<dbReference type="PANTHER" id="PTHR22911">
    <property type="entry name" value="ACYL-MALONYL CONDENSING ENZYME-RELATED"/>
    <property type="match status" value="1"/>
</dbReference>
<dbReference type="SUPFAM" id="SSF103481">
    <property type="entry name" value="Multidrug resistance efflux transporter EmrE"/>
    <property type="match status" value="2"/>
</dbReference>
<keyword evidence="4" id="KW-1185">Reference proteome</keyword>
<organism evidence="3 4">
    <name type="scientific">Flavobacterium buctense</name>
    <dbReference type="NCBI Taxonomy" id="1648146"/>
    <lineage>
        <taxon>Bacteria</taxon>
        <taxon>Pseudomonadati</taxon>
        <taxon>Bacteroidota</taxon>
        <taxon>Flavobacteriia</taxon>
        <taxon>Flavobacteriales</taxon>
        <taxon>Flavobacteriaceae</taxon>
        <taxon>Flavobacterium</taxon>
    </lineage>
</organism>
<evidence type="ECO:0000313" key="3">
    <source>
        <dbReference type="EMBL" id="MEK8179621.1"/>
    </source>
</evidence>
<reference evidence="3 4" key="1">
    <citation type="submission" date="2024-04" db="EMBL/GenBank/DDBJ databases">
        <title>draft genome sequnece of Flavobacterium buctense JCM 30750.</title>
        <authorList>
            <person name="Kim D.-U."/>
        </authorList>
    </citation>
    <scope>NUCLEOTIDE SEQUENCE [LARGE SCALE GENOMIC DNA]</scope>
    <source>
        <strain evidence="3 4">JCM 30750</strain>
    </source>
</reference>
<evidence type="ECO:0000259" key="2">
    <source>
        <dbReference type="Pfam" id="PF00892"/>
    </source>
</evidence>
<gene>
    <name evidence="3" type="ORF">WMW71_04635</name>
</gene>
<dbReference type="RefSeq" id="WP_187660105.1">
    <property type="nucleotide sequence ID" value="NZ_JACTAB010000003.1"/>
</dbReference>
<feature type="domain" description="EamA" evidence="2">
    <location>
        <begin position="10"/>
        <end position="137"/>
    </location>
</feature>
<dbReference type="InterPro" id="IPR000620">
    <property type="entry name" value="EamA_dom"/>
</dbReference>
<keyword evidence="1" id="KW-0472">Membrane</keyword>
<feature type="transmembrane region" description="Helical" evidence="1">
    <location>
        <begin position="66"/>
        <end position="87"/>
    </location>
</feature>
<dbReference type="PANTHER" id="PTHR22911:SF79">
    <property type="entry name" value="MOBA-LIKE NTP TRANSFERASE DOMAIN-CONTAINING PROTEIN"/>
    <property type="match status" value="1"/>
</dbReference>
<feature type="transmembrane region" description="Helical" evidence="1">
    <location>
        <begin position="190"/>
        <end position="213"/>
    </location>
</feature>
<feature type="transmembrane region" description="Helical" evidence="1">
    <location>
        <begin position="93"/>
        <end position="112"/>
    </location>
</feature>
<protein>
    <submittedName>
        <fullName evidence="3">DMT family transporter</fullName>
    </submittedName>
</protein>
<dbReference type="Proteomes" id="UP001491349">
    <property type="component" value="Unassembled WGS sequence"/>
</dbReference>
<keyword evidence="1" id="KW-0812">Transmembrane</keyword>
<evidence type="ECO:0000313" key="4">
    <source>
        <dbReference type="Proteomes" id="UP001491349"/>
    </source>
</evidence>
<dbReference type="Pfam" id="PF00892">
    <property type="entry name" value="EamA"/>
    <property type="match status" value="2"/>
</dbReference>
<sequence length="309" mass="34460">MPNDNLKSYLHLHLIVFIWGFTAILGALITLDALPLVWFRMLFAVGFIAIYIYYKKLPLKVPTKILFQFLFSGLIIALHWFTFFHAIKISNVSITLACLSTGALFASILEPILYGKKIVWYELLSGLVAIVGLYFVAVSADTGTEGLLKAIFNGGNNYLFGIGFALISAFLSALFAVINSRLVKSYDATVISFYELSGGVVFFSFLLLFFGSFSPEFFQLSAKDLLYLLILSSVCTAYAFIASTAVMKFLSPYTVMLTINLEPIYGIILAVLIFKEKEKMSFEFYIGAVIILMTVIINAIIKSRKKELS</sequence>
<evidence type="ECO:0000256" key="1">
    <source>
        <dbReference type="SAM" id="Phobius"/>
    </source>
</evidence>
<feature type="transmembrane region" description="Helical" evidence="1">
    <location>
        <begin position="12"/>
        <end position="31"/>
    </location>
</feature>
<feature type="transmembrane region" description="Helical" evidence="1">
    <location>
        <begin position="280"/>
        <end position="301"/>
    </location>
</feature>
<feature type="domain" description="EamA" evidence="2">
    <location>
        <begin position="160"/>
        <end position="297"/>
    </location>
</feature>
<feature type="transmembrane region" description="Helical" evidence="1">
    <location>
        <begin position="119"/>
        <end position="138"/>
    </location>
</feature>
<feature type="transmembrane region" description="Helical" evidence="1">
    <location>
        <begin position="253"/>
        <end position="274"/>
    </location>
</feature>
<feature type="transmembrane region" description="Helical" evidence="1">
    <location>
        <begin position="158"/>
        <end position="178"/>
    </location>
</feature>
<accession>A0ABU9DZ05</accession>
<name>A0ABU9DZ05_9FLAO</name>
<comment type="caution">
    <text evidence="3">The sequence shown here is derived from an EMBL/GenBank/DDBJ whole genome shotgun (WGS) entry which is preliminary data.</text>
</comment>